<evidence type="ECO:0000313" key="1">
    <source>
        <dbReference type="EMBL" id="PTQ26070.1"/>
    </source>
</evidence>
<name>A0A2R6VWT6_MARPO</name>
<protein>
    <submittedName>
        <fullName evidence="1">Uncharacterized protein</fullName>
    </submittedName>
</protein>
<keyword evidence="2" id="KW-1185">Reference proteome</keyword>
<dbReference type="AlphaFoldDB" id="A0A2R6VWT6"/>
<dbReference type="Gramene" id="MpVg00330.1">
    <property type="protein sequence ID" value="MpVg00330.1.cds1"/>
    <property type="gene ID" value="MpVg00330"/>
</dbReference>
<organism evidence="1 2">
    <name type="scientific">Marchantia polymorpha</name>
    <name type="common">Common liverwort</name>
    <name type="synonym">Marchantia aquatica</name>
    <dbReference type="NCBI Taxonomy" id="3197"/>
    <lineage>
        <taxon>Eukaryota</taxon>
        <taxon>Viridiplantae</taxon>
        <taxon>Streptophyta</taxon>
        <taxon>Embryophyta</taxon>
        <taxon>Marchantiophyta</taxon>
        <taxon>Marchantiopsida</taxon>
        <taxon>Marchantiidae</taxon>
        <taxon>Marchantiales</taxon>
        <taxon>Marchantiaceae</taxon>
        <taxon>Marchantia</taxon>
    </lineage>
</organism>
<dbReference type="EMBL" id="KZ772945">
    <property type="protein sequence ID" value="PTQ26070.1"/>
    <property type="molecule type" value="Genomic_DNA"/>
</dbReference>
<evidence type="ECO:0000313" key="2">
    <source>
        <dbReference type="Proteomes" id="UP000244005"/>
    </source>
</evidence>
<sequence length="92" mass="10424">MLSPRFIHFENNPLKILHCGRCSVLLETVHYHIHLERMIDVMFGNVNLTHDGLEFNLYLKTAVEKSGRKTFINFASSGINYYQGAALGLSGL</sequence>
<reference evidence="1" key="1">
    <citation type="submission" date="2017-12" db="EMBL/GenBank/DDBJ databases">
        <title>WGS assembly of Marchantia polymorpha.</title>
        <authorList>
            <person name="Bowman J.L."/>
            <person name="Kohchi T."/>
            <person name="Yamato K.T."/>
            <person name="Jenkins J."/>
            <person name="Shu S."/>
            <person name="Ishizaki K."/>
            <person name="Yamaoka S."/>
            <person name="Nishihama R."/>
            <person name="Nakamura Y."/>
            <person name="Berger F."/>
            <person name="Adam C."/>
            <person name="Aki S.S."/>
            <person name="Althoff F."/>
            <person name="Araki T."/>
            <person name="Arteaga-Vazquez M.A."/>
            <person name="Balasubrmanian S."/>
            <person name="Bauer D."/>
            <person name="Boehm C.R."/>
            <person name="Briginshaw L."/>
            <person name="Caballero-Perez J."/>
            <person name="Catarino B."/>
            <person name="Chen F."/>
            <person name="Chiyoda S."/>
            <person name="Chovatia M."/>
            <person name="Davies K.M."/>
            <person name="Delmans M."/>
            <person name="Demura T."/>
            <person name="Dierschke T."/>
            <person name="Dolan L."/>
            <person name="Dorantes-Acosta A.E."/>
            <person name="Eklund D.M."/>
            <person name="Florent S.N."/>
            <person name="Flores-Sandoval E."/>
            <person name="Fujiyama A."/>
            <person name="Fukuzawa H."/>
            <person name="Galik B."/>
            <person name="Grimanelli D."/>
            <person name="Grimwood J."/>
            <person name="Grossniklaus U."/>
            <person name="Hamada T."/>
            <person name="Haseloff J."/>
            <person name="Hetherington A.J."/>
            <person name="Higo A."/>
            <person name="Hirakawa Y."/>
            <person name="Hundley H.N."/>
            <person name="Ikeda Y."/>
            <person name="Inoue K."/>
            <person name="Inoue S."/>
            <person name="Ishida S."/>
            <person name="Jia Q."/>
            <person name="Kakita M."/>
            <person name="Kanazawa T."/>
            <person name="Kawai Y."/>
            <person name="Kawashima T."/>
            <person name="Kennedy M."/>
            <person name="Kinose K."/>
            <person name="Kinoshita T."/>
            <person name="Kohara Y."/>
            <person name="Koide E."/>
            <person name="Komatsu K."/>
            <person name="Kopischke S."/>
            <person name="Kubo M."/>
            <person name="Kyozuka J."/>
            <person name="Lagercrantz U."/>
            <person name="Lin S.S."/>
            <person name="Lindquist E."/>
            <person name="Lipzen A.M."/>
            <person name="Lu C."/>
            <person name="Luna E.D."/>
            <person name="Martienssen R.A."/>
            <person name="Minamino N."/>
            <person name="Mizutani M."/>
            <person name="Mizutani M."/>
            <person name="Mochizuki N."/>
            <person name="Monte I."/>
            <person name="Mosher R."/>
            <person name="Nagasaki H."/>
            <person name="Nakagami H."/>
            <person name="Naramoto S."/>
            <person name="Nishitani K."/>
            <person name="Ohtani M."/>
            <person name="Okamoto T."/>
            <person name="Okumura M."/>
            <person name="Phillips J."/>
            <person name="Pollak B."/>
            <person name="Reinders A."/>
            <person name="Roevekamp M."/>
            <person name="Sano R."/>
            <person name="Sawa S."/>
            <person name="Schmid M.W."/>
            <person name="Shirakawa M."/>
            <person name="Solano R."/>
            <person name="Spunde A."/>
            <person name="Suetsugu N."/>
            <person name="Sugano S."/>
            <person name="Sugiyama A."/>
            <person name="Sun R."/>
            <person name="Suzuki Y."/>
            <person name="Takenaka M."/>
            <person name="Takezawa D."/>
            <person name="Tomogane H."/>
            <person name="Tsuzuki M."/>
            <person name="Ueda T."/>
            <person name="Umeda M."/>
            <person name="Ward J.M."/>
            <person name="Watanabe Y."/>
            <person name="Yazaki K."/>
            <person name="Yokoyama R."/>
            <person name="Yoshitake Y."/>
            <person name="Yotsui I."/>
            <person name="Zachgo S."/>
            <person name="Schmutz J."/>
        </authorList>
    </citation>
    <scope>NUCLEOTIDE SEQUENCE [LARGE SCALE GENOMIC DNA]</scope>
    <source>
        <strain evidence="1">Tak-1</strain>
    </source>
</reference>
<accession>A0A2R6VWT6</accession>
<proteinExistence type="predicted"/>
<dbReference type="Proteomes" id="UP000244005">
    <property type="component" value="Chromosome Y"/>
</dbReference>
<gene>
    <name evidence="1" type="ORF">MARPO_YB0020</name>
</gene>